<gene>
    <name evidence="2" type="ORF">VVD49_19850</name>
</gene>
<keyword evidence="1" id="KW-0812">Transmembrane</keyword>
<evidence type="ECO:0000313" key="2">
    <source>
        <dbReference type="EMBL" id="MEC5387996.1"/>
    </source>
</evidence>
<evidence type="ECO:0000256" key="1">
    <source>
        <dbReference type="SAM" id="Phobius"/>
    </source>
</evidence>
<accession>A0ABU6K8S5</accession>
<keyword evidence="3" id="KW-1185">Reference proteome</keyword>
<dbReference type="Proteomes" id="UP001331561">
    <property type="component" value="Unassembled WGS sequence"/>
</dbReference>
<name>A0ABU6K8S5_9RHOO</name>
<proteinExistence type="predicted"/>
<feature type="transmembrane region" description="Helical" evidence="1">
    <location>
        <begin position="111"/>
        <end position="130"/>
    </location>
</feature>
<sequence>MGKDVFRKIVGSIFILVGPYMSYGAATFALKTRNLLENGERTTGVVLYVAHYSRSYYPVFVFEDAQGRKFEVKSPDSSKGYFPGEKVSVVYDPNEPLAGRIVDLASDSNQIFPSLFGGLLFLIGAVLVIFRTRVDENGKWPFLQ</sequence>
<organism evidence="2 3">
    <name type="scientific">Uliginosibacterium silvisoli</name>
    <dbReference type="NCBI Taxonomy" id="3114758"/>
    <lineage>
        <taxon>Bacteria</taxon>
        <taxon>Pseudomonadati</taxon>
        <taxon>Pseudomonadota</taxon>
        <taxon>Betaproteobacteria</taxon>
        <taxon>Rhodocyclales</taxon>
        <taxon>Zoogloeaceae</taxon>
        <taxon>Uliginosibacterium</taxon>
    </lineage>
</organism>
<reference evidence="2 3" key="1">
    <citation type="submission" date="2024-01" db="EMBL/GenBank/DDBJ databases">
        <title>Uliginosibacterium soil sp. nov.</title>
        <authorList>
            <person name="Lv Y."/>
        </authorList>
    </citation>
    <scope>NUCLEOTIDE SEQUENCE [LARGE SCALE GENOMIC DNA]</scope>
    <source>
        <strain evidence="2 3">H3</strain>
    </source>
</reference>
<evidence type="ECO:0000313" key="3">
    <source>
        <dbReference type="Proteomes" id="UP001331561"/>
    </source>
</evidence>
<comment type="caution">
    <text evidence="2">The sequence shown here is derived from an EMBL/GenBank/DDBJ whole genome shotgun (WGS) entry which is preliminary data.</text>
</comment>
<protein>
    <submittedName>
        <fullName evidence="2">DUF3592 domain-containing protein</fullName>
    </submittedName>
</protein>
<keyword evidence="1" id="KW-1133">Transmembrane helix</keyword>
<feature type="transmembrane region" description="Helical" evidence="1">
    <location>
        <begin position="9"/>
        <end position="30"/>
    </location>
</feature>
<dbReference type="RefSeq" id="WP_327600968.1">
    <property type="nucleotide sequence ID" value="NZ_JAYXHS010000004.1"/>
</dbReference>
<keyword evidence="1" id="KW-0472">Membrane</keyword>
<dbReference type="EMBL" id="JAYXHS010000004">
    <property type="protein sequence ID" value="MEC5387996.1"/>
    <property type="molecule type" value="Genomic_DNA"/>
</dbReference>